<evidence type="ECO:0000313" key="3">
    <source>
        <dbReference type="Proteomes" id="UP000007259"/>
    </source>
</evidence>
<protein>
    <submittedName>
        <fullName evidence="2">Uncharacterized protein</fullName>
    </submittedName>
</protein>
<reference evidence="2 3" key="1">
    <citation type="journal article" date="2011" name="Genome Res.">
        <title>Chromosome and gene copy number variation allow major structural change between species and strains of Leishmania.</title>
        <authorList>
            <person name="Rogers M.B."/>
            <person name="Hilley J.D."/>
            <person name="Dickens N.J."/>
            <person name="Wilkes J."/>
            <person name="Bates P.A."/>
            <person name="Depledge D.P."/>
            <person name="Harris D."/>
            <person name="Her Y."/>
            <person name="Herzyk P."/>
            <person name="Imamura H."/>
            <person name="Otto T.D."/>
            <person name="Sanders M."/>
            <person name="Seeger K."/>
            <person name="Dujardin J.C."/>
            <person name="Berriman M."/>
            <person name="Smith D.F."/>
            <person name="Hertz-Fowler C."/>
            <person name="Mottram J.C."/>
        </authorList>
    </citation>
    <scope>NUCLEOTIDE SEQUENCE [LARGE SCALE GENOMIC DNA]</scope>
    <source>
        <strain evidence="2 3">MHOM/GT/2001/U1103</strain>
    </source>
</reference>
<dbReference type="EMBL" id="FR799583">
    <property type="protein sequence ID" value="CBZ29299.1"/>
    <property type="molecule type" value="Genomic_DNA"/>
</dbReference>
<accession>E9B241</accession>
<dbReference type="GeneID" id="13453288"/>
<evidence type="ECO:0000256" key="1">
    <source>
        <dbReference type="SAM" id="MobiDB-lite"/>
    </source>
</evidence>
<dbReference type="VEuPathDB" id="TriTrypDB:LmxM.30.2410"/>
<name>E9B241_LEIMU</name>
<dbReference type="OMA" id="EVHFLFC"/>
<gene>
    <name evidence="2" type="ORF">LMXM_30_2410</name>
</gene>
<feature type="region of interest" description="Disordered" evidence="1">
    <location>
        <begin position="63"/>
        <end position="97"/>
    </location>
</feature>
<evidence type="ECO:0000313" key="2">
    <source>
        <dbReference type="EMBL" id="CBZ29299.1"/>
    </source>
</evidence>
<feature type="region of interest" description="Disordered" evidence="1">
    <location>
        <begin position="33"/>
        <end position="52"/>
    </location>
</feature>
<keyword evidence="3" id="KW-1185">Reference proteome</keyword>
<dbReference type="AlphaFoldDB" id="E9B241"/>
<proteinExistence type="predicted"/>
<sequence>MSDRDAPASLTRTCAPHEVHFLFCSPNAGDVTPASSGDVAELPAPKKPISAPLTSFHSLADTHRSRHAIRHASPPRQLGRPLPPTQPSFSGGAKRMDSANDMCETNSLLSSHMRLGEMSTLGISASTSTIPAGCSVSTTSLHWLRMAEDRVMPHPSSTKAAPVALPRDAECVFERWVQKKVHRTAAMDDAMLKVAAAFDDLYA</sequence>
<dbReference type="OrthoDB" id="258810at2759"/>
<dbReference type="KEGG" id="lmi:LMXM_30_2410"/>
<organism evidence="2 3">
    <name type="scientific">Leishmania mexicana (strain MHOM/GT/2001/U1103)</name>
    <dbReference type="NCBI Taxonomy" id="929439"/>
    <lineage>
        <taxon>Eukaryota</taxon>
        <taxon>Discoba</taxon>
        <taxon>Euglenozoa</taxon>
        <taxon>Kinetoplastea</taxon>
        <taxon>Metakinetoplastina</taxon>
        <taxon>Trypanosomatida</taxon>
        <taxon>Trypanosomatidae</taxon>
        <taxon>Leishmaniinae</taxon>
        <taxon>Leishmania</taxon>
    </lineage>
</organism>
<dbReference type="Proteomes" id="UP000007259">
    <property type="component" value="Chromosome 30"/>
</dbReference>
<dbReference type="RefSeq" id="XP_003877761.1">
    <property type="nucleotide sequence ID" value="XM_003877712.1"/>
</dbReference>
<dbReference type="PhylomeDB" id="E9B241"/>